<feature type="domain" description="Lipocalin-like" evidence="2">
    <location>
        <begin position="36"/>
        <end position="121"/>
    </location>
</feature>
<proteinExistence type="predicted"/>
<gene>
    <name evidence="3" type="ORF">K5I29_10990</name>
</gene>
<feature type="signal peptide" evidence="1">
    <location>
        <begin position="1"/>
        <end position="23"/>
    </location>
</feature>
<organism evidence="3 4">
    <name type="scientific">Flavobacterium agricola</name>
    <dbReference type="NCBI Taxonomy" id="2870839"/>
    <lineage>
        <taxon>Bacteria</taxon>
        <taxon>Pseudomonadati</taxon>
        <taxon>Bacteroidota</taxon>
        <taxon>Flavobacteriia</taxon>
        <taxon>Flavobacteriales</taxon>
        <taxon>Flavobacteriaceae</taxon>
        <taxon>Flavobacterium</taxon>
    </lineage>
</organism>
<feature type="chain" id="PRO_5045268350" description="Lipocalin-like domain-containing protein" evidence="1">
    <location>
        <begin position="24"/>
        <end position="156"/>
    </location>
</feature>
<dbReference type="EMBL" id="CP081495">
    <property type="protein sequence ID" value="UYW01008.1"/>
    <property type="molecule type" value="Genomic_DNA"/>
</dbReference>
<evidence type="ECO:0000313" key="3">
    <source>
        <dbReference type="EMBL" id="UYW01008.1"/>
    </source>
</evidence>
<protein>
    <recommendedName>
        <fullName evidence="2">Lipocalin-like domain-containing protein</fullName>
    </recommendedName>
</protein>
<evidence type="ECO:0000313" key="4">
    <source>
        <dbReference type="Proteomes" id="UP001163328"/>
    </source>
</evidence>
<dbReference type="InterPro" id="IPR024311">
    <property type="entry name" value="Lipocalin-like"/>
</dbReference>
<dbReference type="Pfam" id="PF13648">
    <property type="entry name" value="Lipocalin_4"/>
    <property type="match status" value="1"/>
</dbReference>
<sequence>MKTLKSILSLVLITTLFLTSCSSDDNNNDATPTNSLVGTWTFEKEEALDANDKVVSTYIPNSYQFCEKEIYEFLVTGQYIITQYEYYFETCNLDLTEGTWEQNGNEINIKSGDFSNQAVIKFVDDLVYIDHAPLTGDDAVEYDPSVTKIRIVLKKK</sequence>
<dbReference type="PROSITE" id="PS51257">
    <property type="entry name" value="PROKAR_LIPOPROTEIN"/>
    <property type="match status" value="1"/>
</dbReference>
<dbReference type="RefSeq" id="WP_264433329.1">
    <property type="nucleotide sequence ID" value="NZ_CP081495.1"/>
</dbReference>
<dbReference type="Proteomes" id="UP001163328">
    <property type="component" value="Chromosome"/>
</dbReference>
<reference evidence="3" key="1">
    <citation type="submission" date="2021-08" db="EMBL/GenBank/DDBJ databases">
        <title>Flavobacterium sp. strain CC-SYL302.</title>
        <authorList>
            <person name="Lin S.-Y."/>
            <person name="Lee T.-H."/>
            <person name="Young C.-C."/>
        </authorList>
    </citation>
    <scope>NUCLEOTIDE SEQUENCE</scope>
    <source>
        <strain evidence="3">CC-SYL302</strain>
    </source>
</reference>
<keyword evidence="1" id="KW-0732">Signal</keyword>
<keyword evidence="4" id="KW-1185">Reference proteome</keyword>
<accession>A0ABY6LXE2</accession>
<evidence type="ECO:0000256" key="1">
    <source>
        <dbReference type="SAM" id="SignalP"/>
    </source>
</evidence>
<name>A0ABY6LXE2_9FLAO</name>
<evidence type="ECO:0000259" key="2">
    <source>
        <dbReference type="Pfam" id="PF13648"/>
    </source>
</evidence>